<gene>
    <name evidence="9" type="ORF">HMPREF9333_00343</name>
</gene>
<dbReference type="InterPro" id="IPR014710">
    <property type="entry name" value="RmlC-like_jellyroll"/>
</dbReference>
<evidence type="ECO:0000313" key="10">
    <source>
        <dbReference type="Proteomes" id="UP000003011"/>
    </source>
</evidence>
<reference evidence="9 10" key="1">
    <citation type="submission" date="2011-08" db="EMBL/GenBank/DDBJ databases">
        <title>The Genome Sequence of Johnsonella ignava ATCC 51276.</title>
        <authorList>
            <consortium name="The Broad Institute Genome Sequencing Platform"/>
            <person name="Earl A."/>
            <person name="Ward D."/>
            <person name="Feldgarden M."/>
            <person name="Gevers D."/>
            <person name="Izard J."/>
            <person name="Blanton J.M."/>
            <person name="Baranova O.V."/>
            <person name="Dewhirst F.E."/>
            <person name="Young S.K."/>
            <person name="Zeng Q."/>
            <person name="Gargeya S."/>
            <person name="Fitzgerald M."/>
            <person name="Haas B."/>
            <person name="Abouelleil A."/>
            <person name="Alvarado L."/>
            <person name="Arachchi H.M."/>
            <person name="Berlin A."/>
            <person name="Brown A."/>
            <person name="Chapman S.B."/>
            <person name="Chen Z."/>
            <person name="Dunbar C."/>
            <person name="Freedman E."/>
            <person name="Gearin G."/>
            <person name="Gellesch M."/>
            <person name="Goldberg J."/>
            <person name="Griggs A."/>
            <person name="Gujja S."/>
            <person name="Heiman D."/>
            <person name="Howarth C."/>
            <person name="Larson L."/>
            <person name="Lui A."/>
            <person name="MacDonald P.J.P."/>
            <person name="Montmayeur A."/>
            <person name="Murphy C."/>
            <person name="Neiman D."/>
            <person name="Pearson M."/>
            <person name="Priest M."/>
            <person name="Roberts A."/>
            <person name="Saif S."/>
            <person name="Shea T."/>
            <person name="Shenoy N."/>
            <person name="Sisk P."/>
            <person name="Stolte C."/>
            <person name="Sykes S."/>
            <person name="Wortman J."/>
            <person name="Nusbaum C."/>
            <person name="Birren B."/>
        </authorList>
    </citation>
    <scope>NUCLEOTIDE SEQUENCE [LARGE SCALE GENOMIC DNA]</scope>
    <source>
        <strain evidence="9 10">ATCC 51276</strain>
    </source>
</reference>
<proteinExistence type="predicted"/>
<dbReference type="STRING" id="679200.HMPREF9333_00343"/>
<dbReference type="SUPFAM" id="SSF51182">
    <property type="entry name" value="RmlC-like cupins"/>
    <property type="match status" value="1"/>
</dbReference>
<dbReference type="PANTHER" id="PTHR42742:SF3">
    <property type="entry name" value="FRUCTOKINASE"/>
    <property type="match status" value="1"/>
</dbReference>
<name>G5GFK4_9FIRM</name>
<dbReference type="AlphaFoldDB" id="G5GFK4"/>
<feature type="active site" evidence="6">
    <location>
        <position position="196"/>
    </location>
</feature>
<evidence type="ECO:0000256" key="4">
    <source>
        <dbReference type="ARBA" id="ARBA00030762"/>
    </source>
</evidence>
<evidence type="ECO:0000256" key="3">
    <source>
        <dbReference type="ARBA" id="ARBA00029741"/>
    </source>
</evidence>
<evidence type="ECO:0000256" key="6">
    <source>
        <dbReference type="PIRSR" id="PIRSR036894-2"/>
    </source>
</evidence>
<dbReference type="InterPro" id="IPR011051">
    <property type="entry name" value="RmlC_Cupin_sf"/>
</dbReference>
<dbReference type="InterPro" id="IPR051804">
    <property type="entry name" value="Carb_Metab_Reg_Kinase/Isom"/>
</dbReference>
<evidence type="ECO:0000256" key="2">
    <source>
        <dbReference type="ARBA" id="ARBA00022833"/>
    </source>
</evidence>
<dbReference type="EMBL" id="ACZL01000007">
    <property type="protein sequence ID" value="EHI56481.1"/>
    <property type="molecule type" value="Genomic_DNA"/>
</dbReference>
<evidence type="ECO:0000256" key="5">
    <source>
        <dbReference type="PIRSR" id="PIRSR036894-1"/>
    </source>
</evidence>
<protein>
    <recommendedName>
        <fullName evidence="3">Phosphohexomutase</fullName>
    </recommendedName>
    <alternativeName>
        <fullName evidence="4">Phosphomannose isomerase</fullName>
    </alternativeName>
</protein>
<dbReference type="RefSeq" id="WP_005539374.1">
    <property type="nucleotide sequence ID" value="NZ_JH378829.1"/>
</dbReference>
<dbReference type="Proteomes" id="UP000003011">
    <property type="component" value="Unassembled WGS sequence"/>
</dbReference>
<feature type="binding site" evidence="5">
    <location>
        <position position="176"/>
    </location>
    <ligand>
        <name>Zn(2+)</name>
        <dbReference type="ChEBI" id="CHEBI:29105"/>
    </ligand>
</feature>
<dbReference type="PATRIC" id="fig|679200.3.peg.367"/>
<feature type="domain" description="Phosphomannose isomerase type I catalytic" evidence="7">
    <location>
        <begin position="10"/>
        <end position="104"/>
    </location>
</feature>
<dbReference type="InterPro" id="IPR049071">
    <property type="entry name" value="MPI_cupin_dom"/>
</dbReference>
<keyword evidence="1 5" id="KW-0479">Metal-binding</keyword>
<sequence>MNIDDEKILFLEPVFKQKIWGGNRINSLFNYNIDINNIGECWGISAHSEGDCIIKNEPFKNMPLSVLWDKRRDLFGNYNSPVFPLLIKFIDANEDLSIQVHPDDIYALSYKNGELGKTECWLVLDCDEDASIVIGHNAIDRDEFKKMVTQDNWSGLIREVPIKKGDFFQINPGCLHAIKKGTLLIETQQSSDLTFRLYDYGRLENGKPRQLHIKECMDCISIPFEPFKNNILYYKTAFGYKIHYIDCKYYSFYEYGISNSAKINMPGSFNCVSVLSGEGRIDDISIKKGDHFILTGLYRKFNLSGSLRLAVSNPN</sequence>
<keyword evidence="2 5" id="KW-0862">Zinc</keyword>
<keyword evidence="9" id="KW-0413">Isomerase</keyword>
<feature type="binding site" evidence="5">
    <location>
        <position position="101"/>
    </location>
    <ligand>
        <name>Zn(2+)</name>
        <dbReference type="ChEBI" id="CHEBI:29105"/>
    </ligand>
</feature>
<dbReference type="Pfam" id="PF20511">
    <property type="entry name" value="PMI_typeI_cat"/>
    <property type="match status" value="1"/>
</dbReference>
<dbReference type="InterPro" id="IPR014628">
    <property type="entry name" value="Man6P_isomerase_Firm_short"/>
</dbReference>
<organism evidence="9 10">
    <name type="scientific">Johnsonella ignava ATCC 51276</name>
    <dbReference type="NCBI Taxonomy" id="679200"/>
    <lineage>
        <taxon>Bacteria</taxon>
        <taxon>Bacillati</taxon>
        <taxon>Bacillota</taxon>
        <taxon>Clostridia</taxon>
        <taxon>Lachnospirales</taxon>
        <taxon>Lachnospiraceae</taxon>
        <taxon>Johnsonella</taxon>
    </lineage>
</organism>
<dbReference type="CDD" id="cd07010">
    <property type="entry name" value="cupin_PMI_type_I_N_bac"/>
    <property type="match status" value="1"/>
</dbReference>
<dbReference type="PIRSF" id="PIRSF036894">
    <property type="entry name" value="PMI_Firm_short"/>
    <property type="match status" value="1"/>
</dbReference>
<dbReference type="GO" id="GO:0005975">
    <property type="term" value="P:carbohydrate metabolic process"/>
    <property type="evidence" value="ECO:0007669"/>
    <property type="project" value="InterPro"/>
</dbReference>
<dbReference type="eggNOG" id="COG1482">
    <property type="taxonomic scope" value="Bacteria"/>
</dbReference>
<comment type="cofactor">
    <cofactor evidence="5">
        <name>Zn(2+)</name>
        <dbReference type="ChEBI" id="CHEBI:29105"/>
    </cofactor>
    <text evidence="5">Binds 1 zinc ion per subunit.</text>
</comment>
<evidence type="ECO:0000259" key="8">
    <source>
        <dbReference type="Pfam" id="PF21621"/>
    </source>
</evidence>
<dbReference type="Gene3D" id="2.60.120.10">
    <property type="entry name" value="Jelly Rolls"/>
    <property type="match status" value="2"/>
</dbReference>
<comment type="caution">
    <text evidence="9">The sequence shown here is derived from an EMBL/GenBank/DDBJ whole genome shotgun (WGS) entry which is preliminary data.</text>
</comment>
<dbReference type="GO" id="GO:0004476">
    <property type="term" value="F:mannose-6-phosphate isomerase activity"/>
    <property type="evidence" value="ECO:0007669"/>
    <property type="project" value="InterPro"/>
</dbReference>
<dbReference type="GO" id="GO:0008270">
    <property type="term" value="F:zinc ion binding"/>
    <property type="evidence" value="ECO:0007669"/>
    <property type="project" value="InterPro"/>
</dbReference>
<keyword evidence="10" id="KW-1185">Reference proteome</keyword>
<feature type="domain" description="Mannose-6-phosphate isomerase cupin" evidence="8">
    <location>
        <begin position="242"/>
        <end position="313"/>
    </location>
</feature>
<dbReference type="Pfam" id="PF21621">
    <property type="entry name" value="MPI_cupin_dom"/>
    <property type="match status" value="1"/>
</dbReference>
<feature type="binding site" evidence="5">
    <location>
        <position position="119"/>
    </location>
    <ligand>
        <name>Zn(2+)</name>
        <dbReference type="ChEBI" id="CHEBI:29105"/>
    </ligand>
</feature>
<evidence type="ECO:0000313" key="9">
    <source>
        <dbReference type="EMBL" id="EHI56481.1"/>
    </source>
</evidence>
<evidence type="ECO:0000256" key="1">
    <source>
        <dbReference type="ARBA" id="ARBA00022723"/>
    </source>
</evidence>
<dbReference type="HOGENOM" id="CLU_020529_0_0_9"/>
<dbReference type="InterPro" id="IPR046457">
    <property type="entry name" value="PMI_typeI_cat"/>
</dbReference>
<evidence type="ECO:0000259" key="7">
    <source>
        <dbReference type="Pfam" id="PF20511"/>
    </source>
</evidence>
<dbReference type="OrthoDB" id="9808275at2"/>
<accession>G5GFK4</accession>
<dbReference type="PANTHER" id="PTHR42742">
    <property type="entry name" value="TRANSCRIPTIONAL REPRESSOR MPRA"/>
    <property type="match status" value="1"/>
</dbReference>